<feature type="compositionally biased region" description="Low complexity" evidence="1">
    <location>
        <begin position="85"/>
        <end position="103"/>
    </location>
</feature>
<dbReference type="AlphaFoldDB" id="Q3JWV8"/>
<sequence>MWRRDGMPMRFQRRWRGNSMHRRSREIAKPCGCCGGHGAAGTSGAEKRRSGEAEKRRSGEAEKRRSGEAEKRRSGEAEKRRSGEALPPASFAGAGAAAAPRPARVARRSALRRARARTERPGAGRVRQPFAARVARAPALRERRAGHQLNLMEQHQRQHDRAHRVRGEDHLRHRHAGREAFLRAAEDDRDLVRAVETEPLADDRRDRERDREQHDVDDGEARERRRRDLVPEPLVHRFAERDVDDEQDRALIDEAQHAAIALDPAADHRPQQLAGDERHEQLHHDRADRAPRRRRRARALRRHHHADERRRDEDAEQARRGRRADGRRHVALGDRRERDRRLHRRRQRAEKQHAGVQRGRDERREHGLERQAEQREQRERAEQHERMQPPVRRARDDRFARELRAVQEEQQADRDVGRPVERVRGLAAARQEAREHDGADEREREVVGNEAGTRHFGSRSSAVEAPAARWRAARRMSA</sequence>
<feature type="compositionally biased region" description="Basic residues" evidence="1">
    <location>
        <begin position="104"/>
        <end position="115"/>
    </location>
</feature>
<accession>Q3JWV8</accession>
<feature type="compositionally biased region" description="Basic and acidic residues" evidence="1">
    <location>
        <begin position="349"/>
        <end position="424"/>
    </location>
</feature>
<feature type="compositionally biased region" description="Basic residues" evidence="1">
    <location>
        <begin position="291"/>
        <end position="304"/>
    </location>
</feature>
<name>Q3JWV8_BURP1</name>
<reference evidence="2 3" key="1">
    <citation type="submission" date="2005-09" db="EMBL/GenBank/DDBJ databases">
        <authorList>
            <person name="Woods D.E."/>
            <person name="Nierman W.C."/>
        </authorList>
    </citation>
    <scope>NUCLEOTIDE SEQUENCE [LARGE SCALE GENOMIC DNA]</scope>
    <source>
        <strain evidence="2 3">1710b</strain>
    </source>
</reference>
<evidence type="ECO:0000313" key="3">
    <source>
        <dbReference type="Proteomes" id="UP000002700"/>
    </source>
</evidence>
<feature type="compositionally biased region" description="Basic and acidic residues" evidence="1">
    <location>
        <begin position="45"/>
        <end position="83"/>
    </location>
</feature>
<dbReference type="EMBL" id="CP000124">
    <property type="protein sequence ID" value="ABA50975.1"/>
    <property type="molecule type" value="Genomic_DNA"/>
</dbReference>
<dbReference type="KEGG" id="bpm:BURPS1710b_0531"/>
<feature type="region of interest" description="Disordered" evidence="1">
    <location>
        <begin position="1"/>
        <end position="478"/>
    </location>
</feature>
<feature type="compositionally biased region" description="Basic and acidic residues" evidence="1">
    <location>
        <begin position="431"/>
        <end position="447"/>
    </location>
</feature>
<dbReference type="HOGENOM" id="CLU_570710_0_0_4"/>
<protein>
    <submittedName>
        <fullName evidence="2">Atu, putative</fullName>
    </submittedName>
</protein>
<evidence type="ECO:0000256" key="1">
    <source>
        <dbReference type="SAM" id="MobiDB-lite"/>
    </source>
</evidence>
<organism evidence="2 3">
    <name type="scientific">Burkholderia pseudomallei (strain 1710b)</name>
    <dbReference type="NCBI Taxonomy" id="320372"/>
    <lineage>
        <taxon>Bacteria</taxon>
        <taxon>Pseudomonadati</taxon>
        <taxon>Pseudomonadota</taxon>
        <taxon>Betaproteobacteria</taxon>
        <taxon>Burkholderiales</taxon>
        <taxon>Burkholderiaceae</taxon>
        <taxon>Burkholderia</taxon>
        <taxon>pseudomallei group</taxon>
    </lineage>
</organism>
<feature type="compositionally biased region" description="Basic and acidic residues" evidence="1">
    <location>
        <begin position="305"/>
        <end position="340"/>
    </location>
</feature>
<evidence type="ECO:0000313" key="2">
    <source>
        <dbReference type="EMBL" id="ABA50975.1"/>
    </source>
</evidence>
<proteinExistence type="predicted"/>
<dbReference type="AntiFam" id="ANF00243">
    <property type="entry name" value="Shadow ORF (opposite yfeH)"/>
</dbReference>
<dbReference type="Proteomes" id="UP000002700">
    <property type="component" value="Chromosome I"/>
</dbReference>
<dbReference type="EnsemblBacteria" id="ABA50975">
    <property type="protein sequence ID" value="ABA50975"/>
    <property type="gene ID" value="BURPS1710b_0531"/>
</dbReference>
<feature type="compositionally biased region" description="Basic and acidic residues" evidence="1">
    <location>
        <begin position="154"/>
        <end position="241"/>
    </location>
</feature>
<gene>
    <name evidence="2" type="ordered locus">BURPS1710b_0531</name>
</gene>
<feature type="compositionally biased region" description="Basic and acidic residues" evidence="1">
    <location>
        <begin position="265"/>
        <end position="290"/>
    </location>
</feature>
<feature type="compositionally biased region" description="Basic residues" evidence="1">
    <location>
        <begin position="11"/>
        <end position="24"/>
    </location>
</feature>